<dbReference type="GO" id="GO:0140359">
    <property type="term" value="F:ABC-type transporter activity"/>
    <property type="evidence" value="ECO:0007669"/>
    <property type="project" value="InterPro"/>
</dbReference>
<dbReference type="InterPro" id="IPR051449">
    <property type="entry name" value="ABC-2_transporter_component"/>
</dbReference>
<dbReference type="GO" id="GO:0005886">
    <property type="term" value="C:plasma membrane"/>
    <property type="evidence" value="ECO:0007669"/>
    <property type="project" value="UniProtKB-SubCell"/>
</dbReference>
<evidence type="ECO:0000256" key="6">
    <source>
        <dbReference type="SAM" id="Phobius"/>
    </source>
</evidence>
<feature type="transmembrane region" description="Helical" evidence="6">
    <location>
        <begin position="183"/>
        <end position="205"/>
    </location>
</feature>
<gene>
    <name evidence="8" type="ORF">C7449_104535</name>
</gene>
<keyword evidence="4 6" id="KW-1133">Transmembrane helix</keyword>
<proteinExistence type="predicted"/>
<reference evidence="8 9" key="1">
    <citation type="submission" date="2018-04" db="EMBL/GenBank/DDBJ databases">
        <title>Genomic Encyclopedia of Type Strains, Phase IV (KMG-IV): sequencing the most valuable type-strain genomes for metagenomic binning, comparative biology and taxonomic classification.</title>
        <authorList>
            <person name="Goeker M."/>
        </authorList>
    </citation>
    <scope>NUCLEOTIDE SEQUENCE [LARGE SCALE GENOMIC DNA]</scope>
    <source>
        <strain evidence="8 9">DSM 7138</strain>
    </source>
</reference>
<feature type="transmembrane region" description="Helical" evidence="6">
    <location>
        <begin position="355"/>
        <end position="373"/>
    </location>
</feature>
<keyword evidence="2" id="KW-1003">Cell membrane</keyword>
<feature type="transmembrane region" description="Helical" evidence="6">
    <location>
        <begin position="618"/>
        <end position="645"/>
    </location>
</feature>
<evidence type="ECO:0000256" key="3">
    <source>
        <dbReference type="ARBA" id="ARBA00022692"/>
    </source>
</evidence>
<feature type="transmembrane region" description="Helical" evidence="6">
    <location>
        <begin position="687"/>
        <end position="707"/>
    </location>
</feature>
<dbReference type="PANTHER" id="PTHR30294:SF47">
    <property type="entry name" value="INNER MEMBRANE TRANSPORT PERMEASE YHHJ"/>
    <property type="match status" value="1"/>
</dbReference>
<feature type="transmembrane region" description="Helical" evidence="6">
    <location>
        <begin position="750"/>
        <end position="770"/>
    </location>
</feature>
<dbReference type="PANTHER" id="PTHR30294">
    <property type="entry name" value="MEMBRANE COMPONENT OF ABC TRANSPORTER YHHJ-RELATED"/>
    <property type="match status" value="1"/>
</dbReference>
<evidence type="ECO:0000256" key="4">
    <source>
        <dbReference type="ARBA" id="ARBA00022989"/>
    </source>
</evidence>
<evidence type="ECO:0000256" key="1">
    <source>
        <dbReference type="ARBA" id="ARBA00004651"/>
    </source>
</evidence>
<evidence type="ECO:0000313" key="8">
    <source>
        <dbReference type="EMBL" id="PTM95454.1"/>
    </source>
</evidence>
<dbReference type="EMBL" id="PZZZ01000004">
    <property type="protein sequence ID" value="PTM95454.1"/>
    <property type="molecule type" value="Genomic_DNA"/>
</dbReference>
<keyword evidence="9" id="KW-1185">Reference proteome</keyword>
<keyword evidence="3 6" id="KW-0812">Transmembrane</keyword>
<evidence type="ECO:0000259" key="7">
    <source>
        <dbReference type="Pfam" id="PF12698"/>
    </source>
</evidence>
<sequence length="775" mass="83026">MPAGHRPGIVSVAVREVTWIWRDKVALLLVVGIPLLAFALLAATFSNAVIRNLHVDVVDQDRSKTSLTFVHAISAAPGVDVDRRSDDLNDAMHAVRSGKAIAAVYIPTDLERDIQSGRRPQIVIFFNKQFFTPGNVASGALQGAVAAAVADLPPGRRPTSFQLGPLIVEQYVLTNPAFNYAQFLLRAILPTVLHVVIAIAAGYAVGSEFGTRDIGDWLETAGGSSLTALVGKLLPYFIIFQLMMVIGLGIIHGLFEIPFRGNAALVGVSASLLIIAYLSIGALLQLLVRNLAFGLSLTGIVCSPAFGYAGVGFPVLAMGAFARGWGALLPLRWYIQILFDQAARGVPAQDSVTPFMMLGGLAIAYFGLAWIRLRSVSRRPVRIPVDRPVPPGRGRISVVRAFTDEYGRVLRDRGAFSLIVLAPLIYGLFYPQPYLGQLIKDVPVAVVDDDRSNVSLTIIQALDAHENLKVALRPTTLAEAQRAWARREVFGILSIPAGTERDVLKGGGARLPAFVDSAYFLLYNRTLQGIQESVGAVRADLAARSARPDSSLYRAALAGSAPVEILNQPLFNPTGGYGSYIVPAAFVLILQQTLLMGVATVGGATFEGGGHAARRNRNALMAVIGQSLAHLLLSLPGYTLFLVVLPRVYGFSANEHVFEILALAIPFILSVSFLGQFVGSWFKRRETAVLLFIAISLPLFFLVGVAWPPEAIPAGLRTTSMILPSTSGIDALVRVNQMGASLVDVFGDWVRLWVLAGAYALLAVAGTRIASARGG</sequence>
<dbReference type="AlphaFoldDB" id="A0A2T5B917"/>
<keyword evidence="5 6" id="KW-0472">Membrane</keyword>
<accession>A0A2T5B917</accession>
<dbReference type="Gene3D" id="3.40.1710.10">
    <property type="entry name" value="abc type-2 transporter like domain"/>
    <property type="match status" value="2"/>
</dbReference>
<dbReference type="OrthoDB" id="9811522at2"/>
<feature type="transmembrane region" description="Helical" evidence="6">
    <location>
        <begin position="290"/>
        <end position="308"/>
    </location>
</feature>
<comment type="subcellular location">
    <subcellularLocation>
        <location evidence="1">Cell membrane</location>
        <topology evidence="1">Multi-pass membrane protein</topology>
    </subcellularLocation>
</comment>
<name>A0A2T5B917_MYCDI</name>
<evidence type="ECO:0000313" key="9">
    <source>
        <dbReference type="Proteomes" id="UP000241247"/>
    </source>
</evidence>
<evidence type="ECO:0000256" key="2">
    <source>
        <dbReference type="ARBA" id="ARBA00022475"/>
    </source>
</evidence>
<protein>
    <submittedName>
        <fullName evidence="8">ABC-2 type transport system permease protein</fullName>
    </submittedName>
</protein>
<comment type="caution">
    <text evidence="8">The sequence shown here is derived from an EMBL/GenBank/DDBJ whole genome shotgun (WGS) entry which is preliminary data.</text>
</comment>
<feature type="transmembrane region" description="Helical" evidence="6">
    <location>
        <begin position="657"/>
        <end position="675"/>
    </location>
</feature>
<dbReference type="InterPro" id="IPR013525">
    <property type="entry name" value="ABC2_TM"/>
</dbReference>
<feature type="domain" description="ABC-2 type transporter transmembrane" evidence="7">
    <location>
        <begin position="418"/>
        <end position="764"/>
    </location>
</feature>
<organism evidence="8 9">
    <name type="scientific">Mycoplana dimorpha</name>
    <dbReference type="NCBI Taxonomy" id="28320"/>
    <lineage>
        <taxon>Bacteria</taxon>
        <taxon>Pseudomonadati</taxon>
        <taxon>Pseudomonadota</taxon>
        <taxon>Alphaproteobacteria</taxon>
        <taxon>Hyphomicrobiales</taxon>
        <taxon>Rhizobiaceae</taxon>
        <taxon>Mycoplana</taxon>
    </lineage>
</organism>
<feature type="transmembrane region" description="Helical" evidence="6">
    <location>
        <begin position="263"/>
        <end position="284"/>
    </location>
</feature>
<feature type="transmembrane region" description="Helical" evidence="6">
    <location>
        <begin position="315"/>
        <end position="335"/>
    </location>
</feature>
<evidence type="ECO:0000256" key="5">
    <source>
        <dbReference type="ARBA" id="ARBA00023136"/>
    </source>
</evidence>
<feature type="transmembrane region" description="Helical" evidence="6">
    <location>
        <begin position="233"/>
        <end position="251"/>
    </location>
</feature>
<dbReference type="Proteomes" id="UP000241247">
    <property type="component" value="Unassembled WGS sequence"/>
</dbReference>
<feature type="domain" description="ABC-2 type transporter transmembrane" evidence="7">
    <location>
        <begin position="27"/>
        <end position="371"/>
    </location>
</feature>
<feature type="transmembrane region" description="Helical" evidence="6">
    <location>
        <begin position="414"/>
        <end position="431"/>
    </location>
</feature>
<feature type="transmembrane region" description="Helical" evidence="6">
    <location>
        <begin position="580"/>
        <end position="606"/>
    </location>
</feature>
<dbReference type="Pfam" id="PF12698">
    <property type="entry name" value="ABC2_membrane_3"/>
    <property type="match status" value="2"/>
</dbReference>
<feature type="transmembrane region" description="Helical" evidence="6">
    <location>
        <begin position="25"/>
        <end position="45"/>
    </location>
</feature>